<gene>
    <name evidence="3" type="primary">LOC104764199</name>
</gene>
<reference evidence="2" key="1">
    <citation type="journal article" date="2014" name="Nat. Commun.">
        <title>The emerging biofuel crop Camelina sativa retains a highly undifferentiated hexaploid genome structure.</title>
        <authorList>
            <person name="Kagale S."/>
            <person name="Koh C."/>
            <person name="Nixon J."/>
            <person name="Bollina V."/>
            <person name="Clarke W.E."/>
            <person name="Tuteja R."/>
            <person name="Spillane C."/>
            <person name="Robinson S.J."/>
            <person name="Links M.G."/>
            <person name="Clarke C."/>
            <person name="Higgins E.E."/>
            <person name="Huebert T."/>
            <person name="Sharpe A.G."/>
            <person name="Parkin I.A."/>
        </authorList>
    </citation>
    <scope>NUCLEOTIDE SEQUENCE [LARGE SCALE GENOMIC DNA]</scope>
    <source>
        <strain evidence="2">cv. DH55</strain>
    </source>
</reference>
<dbReference type="InterPro" id="IPR038765">
    <property type="entry name" value="Papain-like_cys_pep_sf"/>
</dbReference>
<protein>
    <submittedName>
        <fullName evidence="3">Thiol protease SEN102-like</fullName>
    </submittedName>
</protein>
<dbReference type="GeneID" id="104764199"/>
<dbReference type="Gene3D" id="3.90.70.10">
    <property type="entry name" value="Cysteine proteinases"/>
    <property type="match status" value="1"/>
</dbReference>
<sequence length="194" mass="21926">MDQGDRDICWAICFAGLTQALHNMTRPVNQHVEISIEELINQIKPGASESFGLANLKIAIKHIAKNGILKQPAREKKSQEANAVGTRYHETFQLHQDVDADFLQARLDRYPVALILQMDAEFLALGQDGIYHMRKKAPITKDTSFHCMLLIGYGVTREGKTFFIGQNSHGEEWGCKGYAIVFINNECDIFCRQD</sequence>
<dbReference type="InterPro" id="IPR000668">
    <property type="entry name" value="Peptidase_C1A_C"/>
</dbReference>
<keyword evidence="2" id="KW-1185">Reference proteome</keyword>
<dbReference type="Pfam" id="PF00112">
    <property type="entry name" value="Peptidase_C1"/>
    <property type="match status" value="1"/>
</dbReference>
<feature type="domain" description="Peptidase C1A papain C-terminal" evidence="1">
    <location>
        <begin position="2"/>
        <end position="189"/>
    </location>
</feature>
<dbReference type="SUPFAM" id="SSF54001">
    <property type="entry name" value="Cysteine proteinases"/>
    <property type="match status" value="1"/>
</dbReference>
<evidence type="ECO:0000259" key="1">
    <source>
        <dbReference type="Pfam" id="PF00112"/>
    </source>
</evidence>
<organism evidence="2 3">
    <name type="scientific">Camelina sativa</name>
    <name type="common">False flax</name>
    <name type="synonym">Myagrum sativum</name>
    <dbReference type="NCBI Taxonomy" id="90675"/>
    <lineage>
        <taxon>Eukaryota</taxon>
        <taxon>Viridiplantae</taxon>
        <taxon>Streptophyta</taxon>
        <taxon>Embryophyta</taxon>
        <taxon>Tracheophyta</taxon>
        <taxon>Spermatophyta</taxon>
        <taxon>Magnoliopsida</taxon>
        <taxon>eudicotyledons</taxon>
        <taxon>Gunneridae</taxon>
        <taxon>Pentapetalae</taxon>
        <taxon>rosids</taxon>
        <taxon>malvids</taxon>
        <taxon>Brassicales</taxon>
        <taxon>Brassicaceae</taxon>
        <taxon>Camelineae</taxon>
        <taxon>Camelina</taxon>
    </lineage>
</organism>
<accession>A0ABM0XHA7</accession>
<dbReference type="Proteomes" id="UP000694864">
    <property type="component" value="Chromosome 19"/>
</dbReference>
<name>A0ABM0XHA7_CAMSA</name>
<reference evidence="3" key="2">
    <citation type="submission" date="2025-08" db="UniProtKB">
        <authorList>
            <consortium name="RefSeq"/>
        </authorList>
    </citation>
    <scope>IDENTIFICATION</scope>
    <source>
        <tissue evidence="3">Leaf</tissue>
    </source>
</reference>
<proteinExistence type="predicted"/>
<evidence type="ECO:0000313" key="3">
    <source>
        <dbReference type="RefSeq" id="XP_010485989.1"/>
    </source>
</evidence>
<dbReference type="RefSeq" id="XP_010485989.1">
    <property type="nucleotide sequence ID" value="XM_010487687.2"/>
</dbReference>
<evidence type="ECO:0000313" key="2">
    <source>
        <dbReference type="Proteomes" id="UP000694864"/>
    </source>
</evidence>